<dbReference type="InterPro" id="IPR000719">
    <property type="entry name" value="Prot_kinase_dom"/>
</dbReference>
<protein>
    <submittedName>
        <fullName evidence="10">Uncharacterized protein</fullName>
    </submittedName>
</protein>
<feature type="repeat" description="WD" evidence="7">
    <location>
        <begin position="671"/>
        <end position="710"/>
    </location>
</feature>
<dbReference type="AlphaFoldDB" id="A0AAP0FUN6"/>
<evidence type="ECO:0000256" key="4">
    <source>
        <dbReference type="ARBA" id="ARBA00022771"/>
    </source>
</evidence>
<feature type="repeat" description="WD" evidence="7">
    <location>
        <begin position="540"/>
        <end position="579"/>
    </location>
</feature>
<evidence type="ECO:0000256" key="6">
    <source>
        <dbReference type="PROSITE-ProRule" id="PRU00175"/>
    </source>
</evidence>
<dbReference type="PROSITE" id="PS50011">
    <property type="entry name" value="PROTEIN_KINASE_DOM"/>
    <property type="match status" value="1"/>
</dbReference>
<sequence>MESPECPVCLQPYEFAGGTVPRVLQCGHSACESCLSALPRSAAAPSTIRCPACNVLVRIPDLGPSALPKNIDLLRFCSSDSRSLDLDTTSIPNSKPNPNPLIIPVPWTESLYSNWKALVLPHESISSVSFKSGLETTTAFLSSSSSTTKNRRVSLIPVAAFNYNESGRLRLSYIARVMDSLTRMGEDSRGKLRLLMDASLNRCRGISRVFGLWMDPAEDLSRLFIVCECFDKGILDVLNEGKGMNHIGTFAMMAVEICEAVIEMHSQGIICGCLSPDCFAFDEYGRCILDLSRVLVSGKRIHGEIRGASVSDSAVFASPEVFLYLQGSVSAADCGFDDILCYESDVWCLACVIAMMLSGDATLGNDLFKGFHGFFCREVAEDPSSELLLDCYETWKEKTVLGFRVLEKMVLVLEVELQSLFQLLKSSLSYQPQNRPQIKELWSCIRNFLTKSQIASLASTDEFEMKGGFFSCSIIGDICSMLSDTITHPIKHVVDAGSLDNTDVSRVCSSTHRSKHAKQDQVWEGLSEGLDSDGFMSICLDAHHDCVIALAIGGGYLLSASFDKTIKMWSLQDFSLVQTLKGHEHKIMAMVVIDGAQPLCISGDSRSGIFIWHVGISTGQESLTNWYEHNDWRYSGIHSLAVSGTSHLYTGGGDKSIKAWSLQDYSLSCVMSGHRSTVSSLTVSNGVLYSGSWDGIIRLWSLYDHSLLSELGDNTPGSSYPVLSLSAGPHFVLSSYEDGCIKVWKNDLFVTSVKIQKGAIFAVHVDSRLLCTGGLDMVVSIQELFEDELHVDVRPVASVMVDSVITSLLHWHGKLFVGFSNKIKVFYTIA</sequence>
<dbReference type="PROSITE" id="PS50294">
    <property type="entry name" value="WD_REPEATS_REGION"/>
    <property type="match status" value="1"/>
</dbReference>
<dbReference type="PRINTS" id="PR00320">
    <property type="entry name" value="GPROTEINBRPT"/>
</dbReference>
<dbReference type="InterPro" id="IPR001841">
    <property type="entry name" value="Znf_RING"/>
</dbReference>
<dbReference type="Gene3D" id="2.130.10.10">
    <property type="entry name" value="YVTN repeat-like/Quinoprotein amine dehydrogenase"/>
    <property type="match status" value="1"/>
</dbReference>
<evidence type="ECO:0000313" key="10">
    <source>
        <dbReference type="EMBL" id="KAK8916202.1"/>
    </source>
</evidence>
<dbReference type="InterPro" id="IPR036322">
    <property type="entry name" value="WD40_repeat_dom_sf"/>
</dbReference>
<dbReference type="InterPro" id="IPR044715">
    <property type="entry name" value="WDR86-like"/>
</dbReference>
<dbReference type="GO" id="GO:0004672">
    <property type="term" value="F:protein kinase activity"/>
    <property type="evidence" value="ECO:0007669"/>
    <property type="project" value="InterPro"/>
</dbReference>
<evidence type="ECO:0000256" key="2">
    <source>
        <dbReference type="ARBA" id="ARBA00022723"/>
    </source>
</evidence>
<organism evidence="10 11">
    <name type="scientific">Platanthera zijinensis</name>
    <dbReference type="NCBI Taxonomy" id="2320716"/>
    <lineage>
        <taxon>Eukaryota</taxon>
        <taxon>Viridiplantae</taxon>
        <taxon>Streptophyta</taxon>
        <taxon>Embryophyta</taxon>
        <taxon>Tracheophyta</taxon>
        <taxon>Spermatophyta</taxon>
        <taxon>Magnoliopsida</taxon>
        <taxon>Liliopsida</taxon>
        <taxon>Asparagales</taxon>
        <taxon>Orchidaceae</taxon>
        <taxon>Orchidoideae</taxon>
        <taxon>Orchideae</taxon>
        <taxon>Orchidinae</taxon>
        <taxon>Platanthera</taxon>
    </lineage>
</organism>
<comment type="caution">
    <text evidence="10">The sequence shown here is derived from an EMBL/GenBank/DDBJ whole genome shotgun (WGS) entry which is preliminary data.</text>
</comment>
<dbReference type="Pfam" id="PF13445">
    <property type="entry name" value="zf-RING_UBOX"/>
    <property type="match status" value="1"/>
</dbReference>
<evidence type="ECO:0000256" key="3">
    <source>
        <dbReference type="ARBA" id="ARBA00022737"/>
    </source>
</evidence>
<evidence type="ECO:0000256" key="7">
    <source>
        <dbReference type="PROSITE-ProRule" id="PRU00221"/>
    </source>
</evidence>
<dbReference type="InterPro" id="IPR020472">
    <property type="entry name" value="WD40_PAC1"/>
</dbReference>
<dbReference type="Gene3D" id="1.10.510.10">
    <property type="entry name" value="Transferase(Phosphotransferase) domain 1"/>
    <property type="match status" value="1"/>
</dbReference>
<feature type="domain" description="Protein kinase" evidence="8">
    <location>
        <begin position="150"/>
        <end position="449"/>
    </location>
</feature>
<dbReference type="GO" id="GO:0005524">
    <property type="term" value="F:ATP binding"/>
    <property type="evidence" value="ECO:0007669"/>
    <property type="project" value="InterPro"/>
</dbReference>
<keyword evidence="11" id="KW-1185">Reference proteome</keyword>
<dbReference type="Proteomes" id="UP001418222">
    <property type="component" value="Unassembled WGS sequence"/>
</dbReference>
<keyword evidence="4 6" id="KW-0863">Zinc-finger</keyword>
<keyword evidence="2" id="KW-0479">Metal-binding</keyword>
<dbReference type="InterPro" id="IPR013083">
    <property type="entry name" value="Znf_RING/FYVE/PHD"/>
</dbReference>
<gene>
    <name evidence="10" type="ORF">KSP39_PZI023253</name>
</gene>
<proteinExistence type="predicted"/>
<dbReference type="InterPro" id="IPR001680">
    <property type="entry name" value="WD40_rpt"/>
</dbReference>
<dbReference type="EMBL" id="JBBWWQ010000020">
    <property type="protein sequence ID" value="KAK8916202.1"/>
    <property type="molecule type" value="Genomic_DNA"/>
</dbReference>
<keyword evidence="3" id="KW-0677">Repeat</keyword>
<dbReference type="InterPro" id="IPR027370">
    <property type="entry name" value="Znf-RING_euk"/>
</dbReference>
<dbReference type="Pfam" id="PF00400">
    <property type="entry name" value="WD40"/>
    <property type="match status" value="3"/>
</dbReference>
<dbReference type="Gene3D" id="3.30.40.10">
    <property type="entry name" value="Zinc/RING finger domain, C3HC4 (zinc finger)"/>
    <property type="match status" value="1"/>
</dbReference>
<dbReference type="PANTHER" id="PTHR44489:SF11">
    <property type="entry name" value="WD REPEAT DOMAIN 86"/>
    <property type="match status" value="1"/>
</dbReference>
<dbReference type="GO" id="GO:0008270">
    <property type="term" value="F:zinc ion binding"/>
    <property type="evidence" value="ECO:0007669"/>
    <property type="project" value="UniProtKB-KW"/>
</dbReference>
<keyword evidence="5" id="KW-0862">Zinc</keyword>
<keyword evidence="1 7" id="KW-0853">WD repeat</keyword>
<dbReference type="SUPFAM" id="SSF50978">
    <property type="entry name" value="WD40 repeat-like"/>
    <property type="match status" value="1"/>
</dbReference>
<dbReference type="SUPFAM" id="SSF57850">
    <property type="entry name" value="RING/U-box"/>
    <property type="match status" value="1"/>
</dbReference>
<evidence type="ECO:0000313" key="11">
    <source>
        <dbReference type="Proteomes" id="UP001418222"/>
    </source>
</evidence>
<accession>A0AAP0FUN6</accession>
<dbReference type="PANTHER" id="PTHR44489">
    <property type="match status" value="1"/>
</dbReference>
<evidence type="ECO:0000259" key="8">
    <source>
        <dbReference type="PROSITE" id="PS50011"/>
    </source>
</evidence>
<evidence type="ECO:0000259" key="9">
    <source>
        <dbReference type="PROSITE" id="PS50089"/>
    </source>
</evidence>
<dbReference type="InterPro" id="IPR015943">
    <property type="entry name" value="WD40/YVTN_repeat-like_dom_sf"/>
</dbReference>
<dbReference type="SMART" id="SM00220">
    <property type="entry name" value="S_TKc"/>
    <property type="match status" value="1"/>
</dbReference>
<name>A0AAP0FUN6_9ASPA</name>
<dbReference type="SMART" id="SM00184">
    <property type="entry name" value="RING"/>
    <property type="match status" value="1"/>
</dbReference>
<dbReference type="PROSITE" id="PS50082">
    <property type="entry name" value="WD_REPEATS_2"/>
    <property type="match status" value="2"/>
</dbReference>
<evidence type="ECO:0000256" key="1">
    <source>
        <dbReference type="ARBA" id="ARBA00022574"/>
    </source>
</evidence>
<dbReference type="InterPro" id="IPR011009">
    <property type="entry name" value="Kinase-like_dom_sf"/>
</dbReference>
<evidence type="ECO:0000256" key="5">
    <source>
        <dbReference type="ARBA" id="ARBA00022833"/>
    </source>
</evidence>
<dbReference type="SUPFAM" id="SSF56112">
    <property type="entry name" value="Protein kinase-like (PK-like)"/>
    <property type="match status" value="1"/>
</dbReference>
<feature type="domain" description="RING-type" evidence="9">
    <location>
        <begin position="6"/>
        <end position="54"/>
    </location>
</feature>
<dbReference type="PROSITE" id="PS50089">
    <property type="entry name" value="ZF_RING_2"/>
    <property type="match status" value="1"/>
</dbReference>
<reference evidence="10 11" key="1">
    <citation type="journal article" date="2022" name="Nat. Plants">
        <title>Genomes of leafy and leafless Platanthera orchids illuminate the evolution of mycoheterotrophy.</title>
        <authorList>
            <person name="Li M.H."/>
            <person name="Liu K.W."/>
            <person name="Li Z."/>
            <person name="Lu H.C."/>
            <person name="Ye Q.L."/>
            <person name="Zhang D."/>
            <person name="Wang J.Y."/>
            <person name="Li Y.F."/>
            <person name="Zhong Z.M."/>
            <person name="Liu X."/>
            <person name="Yu X."/>
            <person name="Liu D.K."/>
            <person name="Tu X.D."/>
            <person name="Liu B."/>
            <person name="Hao Y."/>
            <person name="Liao X.Y."/>
            <person name="Jiang Y.T."/>
            <person name="Sun W.H."/>
            <person name="Chen J."/>
            <person name="Chen Y.Q."/>
            <person name="Ai Y."/>
            <person name="Zhai J.W."/>
            <person name="Wu S.S."/>
            <person name="Zhou Z."/>
            <person name="Hsiao Y.Y."/>
            <person name="Wu W.L."/>
            <person name="Chen Y.Y."/>
            <person name="Lin Y.F."/>
            <person name="Hsu J.L."/>
            <person name="Li C.Y."/>
            <person name="Wang Z.W."/>
            <person name="Zhao X."/>
            <person name="Zhong W.Y."/>
            <person name="Ma X.K."/>
            <person name="Ma L."/>
            <person name="Huang J."/>
            <person name="Chen G.Z."/>
            <person name="Huang M.Z."/>
            <person name="Huang L."/>
            <person name="Peng D.H."/>
            <person name="Luo Y.B."/>
            <person name="Zou S.Q."/>
            <person name="Chen S.P."/>
            <person name="Lan S."/>
            <person name="Tsai W.C."/>
            <person name="Van de Peer Y."/>
            <person name="Liu Z.J."/>
        </authorList>
    </citation>
    <scope>NUCLEOTIDE SEQUENCE [LARGE SCALE GENOMIC DNA]</scope>
    <source>
        <strain evidence="10">Lor287</strain>
    </source>
</reference>
<dbReference type="SMART" id="SM00320">
    <property type="entry name" value="WD40"/>
    <property type="match status" value="6"/>
</dbReference>